<keyword evidence="2" id="KW-0474">Menaquinone biosynthesis</keyword>
<dbReference type="InterPro" id="IPR025110">
    <property type="entry name" value="AMP-bd_C"/>
</dbReference>
<reference evidence="9 10" key="1">
    <citation type="submission" date="2016-05" db="EMBL/GenBank/DDBJ databases">
        <authorList>
            <person name="Lavstsen T."/>
            <person name="Jespersen J.S."/>
        </authorList>
    </citation>
    <scope>NUCLEOTIDE SEQUENCE [LARGE SCALE GENOMIC DNA]</scope>
    <source>
        <strain evidence="9 10">YLB-01</strain>
    </source>
</reference>
<keyword evidence="5" id="KW-0067">ATP-binding</keyword>
<dbReference type="EMBL" id="LXMD01000025">
    <property type="protein sequence ID" value="OCG73309.1"/>
    <property type="molecule type" value="Genomic_DNA"/>
</dbReference>
<dbReference type="GO" id="GO:0008756">
    <property type="term" value="F:o-succinylbenzoate-CoA ligase activity"/>
    <property type="evidence" value="ECO:0007669"/>
    <property type="project" value="InterPro"/>
</dbReference>
<dbReference type="Pfam" id="PF00501">
    <property type="entry name" value="AMP-binding"/>
    <property type="match status" value="1"/>
</dbReference>
<dbReference type="STRING" id="904291.A7J15_08420"/>
<dbReference type="InterPro" id="IPR042099">
    <property type="entry name" value="ANL_N_sf"/>
</dbReference>
<evidence type="ECO:0000313" key="9">
    <source>
        <dbReference type="EMBL" id="OCG73309.1"/>
    </source>
</evidence>
<evidence type="ECO:0000259" key="8">
    <source>
        <dbReference type="Pfam" id="PF13193"/>
    </source>
</evidence>
<dbReference type="Gene3D" id="3.40.50.12780">
    <property type="entry name" value="N-terminal domain of ligase-like"/>
    <property type="match status" value="1"/>
</dbReference>
<dbReference type="AlphaFoldDB" id="A0A1B9N9N2"/>
<dbReference type="PANTHER" id="PTHR43201:SF5">
    <property type="entry name" value="MEDIUM-CHAIN ACYL-COA LIGASE ACSF2, MITOCHONDRIAL"/>
    <property type="match status" value="1"/>
</dbReference>
<dbReference type="InterPro" id="IPR045851">
    <property type="entry name" value="AMP-bd_C_sf"/>
</dbReference>
<evidence type="ECO:0000256" key="6">
    <source>
        <dbReference type="SAM" id="MobiDB-lite"/>
    </source>
</evidence>
<dbReference type="SUPFAM" id="SSF56801">
    <property type="entry name" value="Acetyl-CoA synthetase-like"/>
    <property type="match status" value="1"/>
</dbReference>
<dbReference type="PANTHER" id="PTHR43201">
    <property type="entry name" value="ACYL-COA SYNTHETASE"/>
    <property type="match status" value="1"/>
</dbReference>
<dbReference type="CDD" id="cd17631">
    <property type="entry name" value="FACL_FadD13-like"/>
    <property type="match status" value="1"/>
</dbReference>
<dbReference type="NCBIfam" id="NF004837">
    <property type="entry name" value="PRK06187.1"/>
    <property type="match status" value="1"/>
</dbReference>
<keyword evidence="10" id="KW-1185">Reference proteome</keyword>
<dbReference type="InterPro" id="IPR020845">
    <property type="entry name" value="AMP-binding_CS"/>
</dbReference>
<evidence type="ECO:0000256" key="1">
    <source>
        <dbReference type="ARBA" id="ARBA00006432"/>
    </source>
</evidence>
<feature type="region of interest" description="Disordered" evidence="6">
    <location>
        <begin position="506"/>
        <end position="529"/>
    </location>
</feature>
<dbReference type="GO" id="GO:0009234">
    <property type="term" value="P:menaquinone biosynthetic process"/>
    <property type="evidence" value="ECO:0007669"/>
    <property type="project" value="UniProtKB-KW"/>
</dbReference>
<feature type="domain" description="AMP-dependent synthetase/ligase" evidence="7">
    <location>
        <begin position="15"/>
        <end position="368"/>
    </location>
</feature>
<keyword evidence="4" id="KW-0547">Nucleotide-binding</keyword>
<comment type="similarity">
    <text evidence="1">Belongs to the ATP-dependent AMP-binding enzyme family.</text>
</comment>
<feature type="domain" description="AMP-binding enzyme C-terminal" evidence="8">
    <location>
        <begin position="419"/>
        <end position="494"/>
    </location>
</feature>
<evidence type="ECO:0000259" key="7">
    <source>
        <dbReference type="Pfam" id="PF00501"/>
    </source>
</evidence>
<dbReference type="Proteomes" id="UP000093355">
    <property type="component" value="Unassembled WGS sequence"/>
</dbReference>
<comment type="caution">
    <text evidence="9">The sequence shown here is derived from an EMBL/GenBank/DDBJ whole genome shotgun (WGS) entry which is preliminary data.</text>
</comment>
<dbReference type="PROSITE" id="PS00455">
    <property type="entry name" value="AMP_BINDING"/>
    <property type="match status" value="1"/>
</dbReference>
<dbReference type="FunFam" id="3.30.300.30:FF:000008">
    <property type="entry name" value="2,3-dihydroxybenzoate-AMP ligase"/>
    <property type="match status" value="1"/>
</dbReference>
<dbReference type="InterPro" id="IPR000873">
    <property type="entry name" value="AMP-dep_synth/lig_dom"/>
</dbReference>
<evidence type="ECO:0000256" key="5">
    <source>
        <dbReference type="ARBA" id="ARBA00022840"/>
    </source>
</evidence>
<gene>
    <name evidence="9" type="ORF">A7J15_08420</name>
</gene>
<protein>
    <submittedName>
        <fullName evidence="9">O-succinylbenzoate-CoA ligase</fullName>
    </submittedName>
</protein>
<organism evidence="9 10">
    <name type="scientific">Microbacterium sediminis</name>
    <dbReference type="NCBI Taxonomy" id="904291"/>
    <lineage>
        <taxon>Bacteria</taxon>
        <taxon>Bacillati</taxon>
        <taxon>Actinomycetota</taxon>
        <taxon>Actinomycetes</taxon>
        <taxon>Micrococcales</taxon>
        <taxon>Microbacteriaceae</taxon>
        <taxon>Microbacterium</taxon>
    </lineage>
</organism>
<evidence type="ECO:0000256" key="3">
    <source>
        <dbReference type="ARBA" id="ARBA00022598"/>
    </source>
</evidence>
<name>A0A1B9N9N2_9MICO</name>
<proteinExistence type="inferred from homology"/>
<dbReference type="OrthoDB" id="9803968at2"/>
<evidence type="ECO:0000313" key="10">
    <source>
        <dbReference type="Proteomes" id="UP000093355"/>
    </source>
</evidence>
<evidence type="ECO:0000256" key="4">
    <source>
        <dbReference type="ARBA" id="ARBA00022741"/>
    </source>
</evidence>
<sequence length="529" mass="57614">MYDEGIGAWTRQRRLKFPDKLALVFGERQFTYREFADAVDRVAEVLHVRDIHKGDRVAYIGENSPEFLFTLFACAQIGAVFVPINTRLAPPEVTHVLTDSGSRALVYDLDFADRVMPGVEAAGIAHIIPTEDGLPGFPGLPELMTRPTGGRVAIDMAFDDPAAIIYTSGTTGKPKGAVLSHRNLTFCAMNCAIDIDVSRSEIALLISPLFHVAALGMGALPIVLMGGTMVLEKGFEAGRALELIESRRITMLSGVPTTFQLLVDHPNWASTDISSLRRLTCGGSAVPSRILNAWEERGLGFSQGSGMTETSPGATTLAAEFTRPKQGSVGVPHFFTNVRVTNEAGQVVPRGTIGEIEIQGPNVFLGYHNQPEKTAESFREGGWFRSGDMGYLDEDGFLYIADRLKDMIISGGENIYPAEVEQLIADIDGVTGVAVIGVPDEKWGEVPWAIVSLREGAELTSEQVVERLTGQIARYKIPKTTVIVDDFPRTASGKIRKADLRARYTGSARPVHQPGTAEPWKTETIRTRK</sequence>
<dbReference type="NCBIfam" id="TIGR01923">
    <property type="entry name" value="menE"/>
    <property type="match status" value="1"/>
</dbReference>
<dbReference type="GO" id="GO:0005524">
    <property type="term" value="F:ATP binding"/>
    <property type="evidence" value="ECO:0007669"/>
    <property type="project" value="UniProtKB-KW"/>
</dbReference>
<dbReference type="GO" id="GO:0031956">
    <property type="term" value="F:medium-chain fatty acid-CoA ligase activity"/>
    <property type="evidence" value="ECO:0007669"/>
    <property type="project" value="TreeGrafter"/>
</dbReference>
<keyword evidence="3 9" id="KW-0436">Ligase</keyword>
<feature type="compositionally biased region" description="Basic and acidic residues" evidence="6">
    <location>
        <begin position="520"/>
        <end position="529"/>
    </location>
</feature>
<dbReference type="InterPro" id="IPR010192">
    <property type="entry name" value="MenE"/>
</dbReference>
<dbReference type="Gene3D" id="3.30.300.30">
    <property type="match status" value="1"/>
</dbReference>
<evidence type="ECO:0000256" key="2">
    <source>
        <dbReference type="ARBA" id="ARBA00022428"/>
    </source>
</evidence>
<dbReference type="Pfam" id="PF13193">
    <property type="entry name" value="AMP-binding_C"/>
    <property type="match status" value="1"/>
</dbReference>
<accession>A0A1B9N9N2</accession>
<dbReference type="GO" id="GO:0006631">
    <property type="term" value="P:fatty acid metabolic process"/>
    <property type="evidence" value="ECO:0007669"/>
    <property type="project" value="TreeGrafter"/>
</dbReference>